<feature type="transmembrane region" description="Helical" evidence="3">
    <location>
        <begin position="6"/>
        <end position="27"/>
    </location>
</feature>
<sequence>MRKKLIYYLVFFSGLTVIFYAIVSWLIPGYNDRKLEPISIVQPFSFTNQDGKPFTNKEVDGKVYVAEFFFTTCPGICPMMNDNMKKVYAELKNEPDFLILSYTCDPDTDTPERLKVYSDSLNVDTQKWVFLTGRKDSLYNMARFSYSIDDVNNNLVSIEDDFIHSQFWALVNRKGEVIAIYDGLKQKEVNALIKDVRKELTRKL</sequence>
<dbReference type="InterPro" id="IPR003782">
    <property type="entry name" value="SCO1/SenC"/>
</dbReference>
<keyword evidence="3" id="KW-0812">Transmembrane</keyword>
<protein>
    <submittedName>
        <fullName evidence="5">SCO family protein</fullName>
    </submittedName>
</protein>
<evidence type="ECO:0000256" key="2">
    <source>
        <dbReference type="ARBA" id="ARBA00023008"/>
    </source>
</evidence>
<keyword evidence="3" id="KW-0472">Membrane</keyword>
<dbReference type="InterPro" id="IPR036249">
    <property type="entry name" value="Thioredoxin-like_sf"/>
</dbReference>
<proteinExistence type="inferred from homology"/>
<evidence type="ECO:0000313" key="6">
    <source>
        <dbReference type="Proteomes" id="UP001357452"/>
    </source>
</evidence>
<dbReference type="CDD" id="cd02968">
    <property type="entry name" value="SCO"/>
    <property type="match status" value="1"/>
</dbReference>
<dbReference type="Pfam" id="PF02630">
    <property type="entry name" value="SCO1-SenC"/>
    <property type="match status" value="1"/>
</dbReference>
<keyword evidence="6" id="KW-1185">Reference proteome</keyword>
<evidence type="ECO:0000256" key="1">
    <source>
        <dbReference type="ARBA" id="ARBA00010996"/>
    </source>
</evidence>
<accession>A0ABU7RH26</accession>
<dbReference type="InterPro" id="IPR013766">
    <property type="entry name" value="Thioredoxin_domain"/>
</dbReference>
<comment type="caution">
    <text evidence="5">The sequence shown here is derived from an EMBL/GenBank/DDBJ whole genome shotgun (WGS) entry which is preliminary data.</text>
</comment>
<dbReference type="PROSITE" id="PS51352">
    <property type="entry name" value="THIOREDOXIN_2"/>
    <property type="match status" value="1"/>
</dbReference>
<gene>
    <name evidence="5" type="ORF">V2H41_08455</name>
</gene>
<feature type="domain" description="Thioredoxin" evidence="4">
    <location>
        <begin position="35"/>
        <end position="201"/>
    </location>
</feature>
<dbReference type="EMBL" id="JAZGLY010000004">
    <property type="protein sequence ID" value="MEE6187301.1"/>
    <property type="molecule type" value="Genomic_DNA"/>
</dbReference>
<comment type="similarity">
    <text evidence="1">Belongs to the SCO1/2 family.</text>
</comment>
<evidence type="ECO:0000256" key="3">
    <source>
        <dbReference type="SAM" id="Phobius"/>
    </source>
</evidence>
<name>A0ABU7RH26_9BACT</name>
<keyword evidence="2" id="KW-0186">Copper</keyword>
<dbReference type="PANTHER" id="PTHR12151">
    <property type="entry name" value="ELECTRON TRANSPORT PROTIN SCO1/SENC FAMILY MEMBER"/>
    <property type="match status" value="1"/>
</dbReference>
<organism evidence="5 6">
    <name type="scientific">Niabella digestorum</name>
    <dbReference type="NCBI Taxonomy" id="3117701"/>
    <lineage>
        <taxon>Bacteria</taxon>
        <taxon>Pseudomonadati</taxon>
        <taxon>Bacteroidota</taxon>
        <taxon>Chitinophagia</taxon>
        <taxon>Chitinophagales</taxon>
        <taxon>Chitinophagaceae</taxon>
        <taxon>Niabella</taxon>
    </lineage>
</organism>
<keyword evidence="3" id="KW-1133">Transmembrane helix</keyword>
<dbReference type="Gene3D" id="3.40.30.10">
    <property type="entry name" value="Glutaredoxin"/>
    <property type="match status" value="1"/>
</dbReference>
<reference evidence="5 6" key="1">
    <citation type="submission" date="2024-01" db="EMBL/GenBank/DDBJ databases">
        <title>Niabella digestum sp. nov., isolated from waste digestion system.</title>
        <authorList>
            <person name="Zhang L."/>
        </authorList>
    </citation>
    <scope>NUCLEOTIDE SEQUENCE [LARGE SCALE GENOMIC DNA]</scope>
    <source>
        <strain evidence="5 6">A18</strain>
    </source>
</reference>
<evidence type="ECO:0000259" key="4">
    <source>
        <dbReference type="PROSITE" id="PS51352"/>
    </source>
</evidence>
<dbReference type="RefSeq" id="WP_330974710.1">
    <property type="nucleotide sequence ID" value="NZ_JAZGLY010000004.1"/>
</dbReference>
<evidence type="ECO:0000313" key="5">
    <source>
        <dbReference type="EMBL" id="MEE6187301.1"/>
    </source>
</evidence>
<dbReference type="Proteomes" id="UP001357452">
    <property type="component" value="Unassembled WGS sequence"/>
</dbReference>
<dbReference type="SUPFAM" id="SSF52833">
    <property type="entry name" value="Thioredoxin-like"/>
    <property type="match status" value="1"/>
</dbReference>
<dbReference type="PANTHER" id="PTHR12151:SF25">
    <property type="entry name" value="LINALOOL DEHYDRATASE_ISOMERASE DOMAIN-CONTAINING PROTEIN"/>
    <property type="match status" value="1"/>
</dbReference>